<evidence type="ECO:0000313" key="2">
    <source>
        <dbReference type="EMBL" id="ACR12306.1"/>
    </source>
</evidence>
<organism evidence="2 3">
    <name type="scientific">Teredinibacter turnerae (strain ATCC 39867 / T7901)</name>
    <dbReference type="NCBI Taxonomy" id="377629"/>
    <lineage>
        <taxon>Bacteria</taxon>
        <taxon>Pseudomonadati</taxon>
        <taxon>Pseudomonadota</taxon>
        <taxon>Gammaproteobacteria</taxon>
        <taxon>Cellvibrionales</taxon>
        <taxon>Cellvibrionaceae</taxon>
        <taxon>Teredinibacter</taxon>
    </lineage>
</organism>
<dbReference type="Proteomes" id="UP000009080">
    <property type="component" value="Chromosome"/>
</dbReference>
<dbReference type="eggNOG" id="ENOG5033ATW">
    <property type="taxonomic scope" value="Bacteria"/>
</dbReference>
<dbReference type="PROSITE" id="PS51257">
    <property type="entry name" value="PROKAR_LIPOPROTEIN"/>
    <property type="match status" value="1"/>
</dbReference>
<dbReference type="OrthoDB" id="6401166at2"/>
<name>C5BUH3_TERTT</name>
<feature type="transmembrane region" description="Helical" evidence="1">
    <location>
        <begin position="82"/>
        <end position="100"/>
    </location>
</feature>
<evidence type="ECO:0000313" key="3">
    <source>
        <dbReference type="Proteomes" id="UP000009080"/>
    </source>
</evidence>
<keyword evidence="2" id="KW-0449">Lipoprotein</keyword>
<keyword evidence="3" id="KW-1185">Reference proteome</keyword>
<dbReference type="KEGG" id="ttu:TERTU_4123"/>
<keyword evidence="1" id="KW-1133">Transmembrane helix</keyword>
<sequence length="165" mass="18060">MKKILIIVMLGVLQGCVGLAVGTYGTFESERSLVNISNEKNTFNYPGSTELLTKDQLLSAWGAPESIVKEGRCEIITYHNGYSWSGVGAFVFVVPIPILLPTGKEKNKFYFIDGEFVRLVSEYGEVAAAFGFMCGSNECGAQAGPVNNERTRNVDVTWCDLPSQM</sequence>
<keyword evidence="1" id="KW-0472">Membrane</keyword>
<proteinExistence type="predicted"/>
<gene>
    <name evidence="2" type="ordered locus">TERTU_4123</name>
</gene>
<dbReference type="HOGENOM" id="CLU_1609971_0_0_6"/>
<evidence type="ECO:0000256" key="1">
    <source>
        <dbReference type="SAM" id="Phobius"/>
    </source>
</evidence>
<accession>C5BUH3</accession>
<protein>
    <submittedName>
        <fullName evidence="2">Lipoprotein</fullName>
    </submittedName>
</protein>
<dbReference type="AlphaFoldDB" id="C5BUH3"/>
<reference evidence="2 3" key="1">
    <citation type="journal article" date="2009" name="PLoS ONE">
        <title>The complete genome of Teredinibacter turnerae T7901: an intracellular endosymbiont of marine wood-boring bivalves (shipworms).</title>
        <authorList>
            <person name="Yang J.C."/>
            <person name="Madupu R."/>
            <person name="Durkin A.S."/>
            <person name="Ekborg N.A."/>
            <person name="Pedamallu C.S."/>
            <person name="Hostetler J.B."/>
            <person name="Radune D."/>
            <person name="Toms B.S."/>
            <person name="Henrissat B."/>
            <person name="Coutinho P.M."/>
            <person name="Schwarz S."/>
            <person name="Field L."/>
            <person name="Trindade-Silva A.E."/>
            <person name="Soares C.A.G."/>
            <person name="Elshahawi S."/>
            <person name="Hanora A."/>
            <person name="Schmidt E.W."/>
            <person name="Haygood M.G."/>
            <person name="Posfai J."/>
            <person name="Benner J."/>
            <person name="Madinger C."/>
            <person name="Nove J."/>
            <person name="Anton B."/>
            <person name="Chaudhary K."/>
            <person name="Foster J."/>
            <person name="Holman A."/>
            <person name="Kumar S."/>
            <person name="Lessard P.A."/>
            <person name="Luyten Y.A."/>
            <person name="Slatko B."/>
            <person name="Wood N."/>
            <person name="Wu B."/>
            <person name="Teplitski M."/>
            <person name="Mougous J.D."/>
            <person name="Ward N."/>
            <person name="Eisen J.A."/>
            <person name="Badger J.H."/>
            <person name="Distel D.L."/>
        </authorList>
    </citation>
    <scope>NUCLEOTIDE SEQUENCE [LARGE SCALE GENOMIC DNA]</scope>
    <source>
        <strain evidence="3">ATCC 39867 / T7901</strain>
    </source>
</reference>
<keyword evidence="1" id="KW-0812">Transmembrane</keyword>
<dbReference type="EMBL" id="CP001614">
    <property type="protein sequence ID" value="ACR12306.1"/>
    <property type="molecule type" value="Genomic_DNA"/>
</dbReference>
<dbReference type="RefSeq" id="WP_015818418.1">
    <property type="nucleotide sequence ID" value="NC_012997.1"/>
</dbReference>